<evidence type="ECO:0000256" key="1">
    <source>
        <dbReference type="SAM" id="MobiDB-lite"/>
    </source>
</evidence>
<proteinExistence type="predicted"/>
<evidence type="ECO:0000313" key="2">
    <source>
        <dbReference type="EMBL" id="KUG24805.1"/>
    </source>
</evidence>
<feature type="region of interest" description="Disordered" evidence="1">
    <location>
        <begin position="60"/>
        <end position="106"/>
    </location>
</feature>
<dbReference type="EMBL" id="LNQE01000817">
    <property type="protein sequence ID" value="KUG24805.1"/>
    <property type="molecule type" value="Genomic_DNA"/>
</dbReference>
<comment type="caution">
    <text evidence="2">The sequence shown here is derived from an EMBL/GenBank/DDBJ whole genome shotgun (WGS) entry which is preliminary data.</text>
</comment>
<feature type="compositionally biased region" description="Basic and acidic residues" evidence="1">
    <location>
        <begin position="74"/>
        <end position="97"/>
    </location>
</feature>
<protein>
    <submittedName>
        <fullName evidence="2">Uncharacterized protein</fullName>
    </submittedName>
</protein>
<sequence>MKKILIISFLAIVAFGFTFKADSYKPGETKCPYINEIHSQIKSDKTSCPYLEGKITQENKNESDTKSCPYTGKLDSDKSECPFLNKERNQKTDDITPVKHKQLKIS</sequence>
<gene>
    <name evidence="2" type="ORF">ASZ90_005387</name>
</gene>
<organism evidence="2">
    <name type="scientific">hydrocarbon metagenome</name>
    <dbReference type="NCBI Taxonomy" id="938273"/>
    <lineage>
        <taxon>unclassified sequences</taxon>
        <taxon>metagenomes</taxon>
        <taxon>ecological metagenomes</taxon>
    </lineage>
</organism>
<dbReference type="AlphaFoldDB" id="A0A0W8FV60"/>
<name>A0A0W8FV60_9ZZZZ</name>
<reference evidence="2" key="1">
    <citation type="journal article" date="2015" name="Proc. Natl. Acad. Sci. U.S.A.">
        <title>Networks of energetic and metabolic interactions define dynamics in microbial communities.</title>
        <authorList>
            <person name="Embree M."/>
            <person name="Liu J.K."/>
            <person name="Al-Bassam M.M."/>
            <person name="Zengler K."/>
        </authorList>
    </citation>
    <scope>NUCLEOTIDE SEQUENCE</scope>
</reference>
<accession>A0A0W8FV60</accession>